<dbReference type="SUPFAM" id="SSF52374">
    <property type="entry name" value="Nucleotidylyl transferase"/>
    <property type="match status" value="1"/>
</dbReference>
<dbReference type="EMBL" id="NVVJ01000001">
    <property type="protein sequence ID" value="PCJ28646.1"/>
    <property type="molecule type" value="Genomic_DNA"/>
</dbReference>
<dbReference type="PANTHER" id="PTHR10890">
    <property type="entry name" value="CYSTEINYL-TRNA SYNTHETASE"/>
    <property type="match status" value="1"/>
</dbReference>
<evidence type="ECO:0000256" key="7">
    <source>
        <dbReference type="ARBA" id="ARBA00022741"/>
    </source>
</evidence>
<comment type="similarity">
    <text evidence="2 12">Belongs to the class-I aminoacyl-tRNA synthetase family.</text>
</comment>
<evidence type="ECO:0000256" key="10">
    <source>
        <dbReference type="ARBA" id="ARBA00022917"/>
    </source>
</evidence>
<dbReference type="InterPro" id="IPR032678">
    <property type="entry name" value="tRNA-synt_1_cat_dom"/>
</dbReference>
<dbReference type="Gene3D" id="3.40.50.620">
    <property type="entry name" value="HUPs"/>
    <property type="match status" value="1"/>
</dbReference>
<dbReference type="AlphaFoldDB" id="A0A2A5BC94"/>
<dbReference type="GO" id="GO:0006423">
    <property type="term" value="P:cysteinyl-tRNA aminoacylation"/>
    <property type="evidence" value="ECO:0007669"/>
    <property type="project" value="UniProtKB-UniRule"/>
</dbReference>
<dbReference type="GO" id="GO:0005524">
    <property type="term" value="F:ATP binding"/>
    <property type="evidence" value="ECO:0007669"/>
    <property type="project" value="UniProtKB-UniRule"/>
</dbReference>
<feature type="binding site" evidence="12">
    <location>
        <position position="238"/>
    </location>
    <ligand>
        <name>Zn(2+)</name>
        <dbReference type="ChEBI" id="CHEBI:29105"/>
    </ligand>
</feature>
<evidence type="ECO:0000259" key="13">
    <source>
        <dbReference type="SMART" id="SM00840"/>
    </source>
</evidence>
<dbReference type="HAMAP" id="MF_00041">
    <property type="entry name" value="Cys_tRNA_synth"/>
    <property type="match status" value="1"/>
</dbReference>
<dbReference type="SUPFAM" id="SSF47323">
    <property type="entry name" value="Anticodon-binding domain of a subclass of class I aminoacyl-tRNA synthetases"/>
    <property type="match status" value="1"/>
</dbReference>
<dbReference type="InterPro" id="IPR015803">
    <property type="entry name" value="Cys-tRNA-ligase"/>
</dbReference>
<evidence type="ECO:0000256" key="2">
    <source>
        <dbReference type="ARBA" id="ARBA00005594"/>
    </source>
</evidence>
<evidence type="ECO:0000256" key="6">
    <source>
        <dbReference type="ARBA" id="ARBA00022723"/>
    </source>
</evidence>
<evidence type="ECO:0000313" key="14">
    <source>
        <dbReference type="EMBL" id="PCJ28646.1"/>
    </source>
</evidence>
<evidence type="ECO:0000256" key="12">
    <source>
        <dbReference type="HAMAP-Rule" id="MF_00041"/>
    </source>
</evidence>
<dbReference type="SMART" id="SM00840">
    <property type="entry name" value="DALR_2"/>
    <property type="match status" value="1"/>
</dbReference>
<gene>
    <name evidence="12" type="primary">cysS</name>
    <name evidence="14" type="ORF">COA96_00220</name>
</gene>
<dbReference type="FunFam" id="3.40.50.620:FF:000009">
    <property type="entry name" value="Cysteine--tRNA ligase"/>
    <property type="match status" value="1"/>
</dbReference>
<keyword evidence="8 12" id="KW-0862">Zinc</keyword>
<organism evidence="14 15">
    <name type="scientific">SAR86 cluster bacterium</name>
    <dbReference type="NCBI Taxonomy" id="2030880"/>
    <lineage>
        <taxon>Bacteria</taxon>
        <taxon>Pseudomonadati</taxon>
        <taxon>Pseudomonadota</taxon>
        <taxon>Gammaproteobacteria</taxon>
        <taxon>SAR86 cluster</taxon>
    </lineage>
</organism>
<dbReference type="EC" id="6.1.1.16" evidence="12"/>
<protein>
    <recommendedName>
        <fullName evidence="12">Cysteine--tRNA ligase</fullName>
        <ecNumber evidence="12">6.1.1.16</ecNumber>
    </recommendedName>
    <alternativeName>
        <fullName evidence="12">Cysteinyl-tRNA synthetase</fullName>
        <shortName evidence="12">CysRS</shortName>
    </alternativeName>
</protein>
<feature type="binding site" evidence="12">
    <location>
        <position position="28"/>
    </location>
    <ligand>
        <name>Zn(2+)</name>
        <dbReference type="ChEBI" id="CHEBI:29105"/>
    </ligand>
</feature>
<dbReference type="CDD" id="cd07963">
    <property type="entry name" value="Anticodon_Ia_Cys"/>
    <property type="match status" value="1"/>
</dbReference>
<comment type="catalytic activity">
    <reaction evidence="12">
        <text>tRNA(Cys) + L-cysteine + ATP = L-cysteinyl-tRNA(Cys) + AMP + diphosphate</text>
        <dbReference type="Rhea" id="RHEA:17773"/>
        <dbReference type="Rhea" id="RHEA-COMP:9661"/>
        <dbReference type="Rhea" id="RHEA-COMP:9679"/>
        <dbReference type="ChEBI" id="CHEBI:30616"/>
        <dbReference type="ChEBI" id="CHEBI:33019"/>
        <dbReference type="ChEBI" id="CHEBI:35235"/>
        <dbReference type="ChEBI" id="CHEBI:78442"/>
        <dbReference type="ChEBI" id="CHEBI:78517"/>
        <dbReference type="ChEBI" id="CHEBI:456215"/>
        <dbReference type="EC" id="6.1.1.16"/>
    </reaction>
</comment>
<dbReference type="InterPro" id="IPR014729">
    <property type="entry name" value="Rossmann-like_a/b/a_fold"/>
</dbReference>
<keyword evidence="7 12" id="KW-0547">Nucleotide-binding</keyword>
<dbReference type="PRINTS" id="PR00983">
    <property type="entry name" value="TRNASYNTHCYS"/>
</dbReference>
<dbReference type="GO" id="GO:0008270">
    <property type="term" value="F:zinc ion binding"/>
    <property type="evidence" value="ECO:0007669"/>
    <property type="project" value="UniProtKB-UniRule"/>
</dbReference>
<dbReference type="InterPro" id="IPR015273">
    <property type="entry name" value="Cys-tRNA-synt_Ia_DALR"/>
</dbReference>
<keyword evidence="10 12" id="KW-0648">Protein biosynthesis</keyword>
<dbReference type="CDD" id="cd00672">
    <property type="entry name" value="CysRS_core"/>
    <property type="match status" value="1"/>
</dbReference>
<dbReference type="NCBIfam" id="TIGR00435">
    <property type="entry name" value="cysS"/>
    <property type="match status" value="1"/>
</dbReference>
<evidence type="ECO:0000256" key="5">
    <source>
        <dbReference type="ARBA" id="ARBA00022598"/>
    </source>
</evidence>
<dbReference type="GO" id="GO:0005829">
    <property type="term" value="C:cytosol"/>
    <property type="evidence" value="ECO:0007669"/>
    <property type="project" value="TreeGrafter"/>
</dbReference>
<proteinExistence type="inferred from homology"/>
<dbReference type="PANTHER" id="PTHR10890:SF3">
    <property type="entry name" value="CYSTEINE--TRNA LIGASE, CYTOPLASMIC"/>
    <property type="match status" value="1"/>
</dbReference>
<feature type="binding site" evidence="12">
    <location>
        <position position="209"/>
    </location>
    <ligand>
        <name>Zn(2+)</name>
        <dbReference type="ChEBI" id="CHEBI:29105"/>
    </ligand>
</feature>
<evidence type="ECO:0000256" key="11">
    <source>
        <dbReference type="ARBA" id="ARBA00023146"/>
    </source>
</evidence>
<evidence type="ECO:0000256" key="8">
    <source>
        <dbReference type="ARBA" id="ARBA00022833"/>
    </source>
</evidence>
<comment type="cofactor">
    <cofactor evidence="12">
        <name>Zn(2+)</name>
        <dbReference type="ChEBI" id="CHEBI:29105"/>
    </cofactor>
    <text evidence="12">Binds 1 zinc ion per subunit.</text>
</comment>
<evidence type="ECO:0000313" key="15">
    <source>
        <dbReference type="Proteomes" id="UP000218327"/>
    </source>
</evidence>
<accession>A0A2A5BC94</accession>
<dbReference type="Pfam" id="PF23493">
    <property type="entry name" value="CysS_C"/>
    <property type="match status" value="1"/>
</dbReference>
<name>A0A2A5BC94_9GAMM</name>
<feature type="binding site" evidence="12">
    <location>
        <position position="234"/>
    </location>
    <ligand>
        <name>Zn(2+)</name>
        <dbReference type="ChEBI" id="CHEBI:29105"/>
    </ligand>
</feature>
<evidence type="ECO:0000256" key="3">
    <source>
        <dbReference type="ARBA" id="ARBA00011245"/>
    </source>
</evidence>
<reference evidence="15" key="1">
    <citation type="submission" date="2017-08" db="EMBL/GenBank/DDBJ databases">
        <title>A dynamic microbial community with high functional redundancy inhabits the cold, oxic subseafloor aquifer.</title>
        <authorList>
            <person name="Tully B.J."/>
            <person name="Wheat C.G."/>
            <person name="Glazer B.T."/>
            <person name="Huber J.A."/>
        </authorList>
    </citation>
    <scope>NUCLEOTIDE SEQUENCE [LARGE SCALE GENOMIC DNA]</scope>
</reference>
<keyword evidence="11 12" id="KW-0030">Aminoacyl-tRNA synthetase</keyword>
<evidence type="ECO:0000256" key="9">
    <source>
        <dbReference type="ARBA" id="ARBA00022840"/>
    </source>
</evidence>
<keyword evidence="4 12" id="KW-0963">Cytoplasm</keyword>
<sequence>MLTIYNTLTQTKEEFKPREPGKVGIYVCGVTTYDYLHLGHARMLVAFDVVTRYLRVSGYEVNYVRNITDIDDKILNRAKENEELFSDLTDRFIDAMHEDEKALSVLPPDVEPRATGHIEEIVAMIKVLVEKDIAYRADNGDVYFSVLNFPGYGKLSRKKIDELLDGARIEVGELKKDPRDFVLWKSSADDGVGWDSPWGYGRPGWHIECSAMSTCCLGNNFDIHGGGSDLLFPHHENEVAQSEAATGTQFANVWMHNGPLRVDNVKMSKSLNNFFTVREILKDYDAEVVRHLLIASHYRSPINYSEQSLRQSISVLERFYNALKGLDTAGAKSLTNSRFEKAFSAAMDDDFNTPEAFSVLFEMVKEINRQKSEDIAAANQLGALLIKLGGILGILQTAPDEFLRNDVATEIDAEKIEKLIAAREQARIEKDWATADKIRDELAAMKVVVEDGAGNSGWRIER</sequence>
<feature type="binding site" evidence="12">
    <location>
        <position position="269"/>
    </location>
    <ligand>
        <name>ATP</name>
        <dbReference type="ChEBI" id="CHEBI:30616"/>
    </ligand>
</feature>
<feature type="short sequence motif" description="'KMSKS' region" evidence="12">
    <location>
        <begin position="266"/>
        <end position="270"/>
    </location>
</feature>
<evidence type="ECO:0000256" key="1">
    <source>
        <dbReference type="ARBA" id="ARBA00004496"/>
    </source>
</evidence>
<feature type="domain" description="Cysteinyl-tRNA synthetase class Ia DALR" evidence="13">
    <location>
        <begin position="342"/>
        <end position="403"/>
    </location>
</feature>
<dbReference type="Gene3D" id="1.20.120.1910">
    <property type="entry name" value="Cysteine-tRNA ligase, C-terminal anti-codon recognition domain"/>
    <property type="match status" value="1"/>
</dbReference>
<keyword evidence="6 12" id="KW-0479">Metal-binding</keyword>
<keyword evidence="5 12" id="KW-0436">Ligase</keyword>
<comment type="subunit">
    <text evidence="3 12">Monomer.</text>
</comment>
<comment type="subcellular location">
    <subcellularLocation>
        <location evidence="1 12">Cytoplasm</location>
    </subcellularLocation>
</comment>
<dbReference type="InterPro" id="IPR024909">
    <property type="entry name" value="Cys-tRNA/MSH_ligase"/>
</dbReference>
<dbReference type="GO" id="GO:0004817">
    <property type="term" value="F:cysteine-tRNA ligase activity"/>
    <property type="evidence" value="ECO:0007669"/>
    <property type="project" value="UniProtKB-UniRule"/>
</dbReference>
<dbReference type="Pfam" id="PF09190">
    <property type="entry name" value="DALR_2"/>
    <property type="match status" value="1"/>
</dbReference>
<dbReference type="InterPro" id="IPR056411">
    <property type="entry name" value="CysS_C"/>
</dbReference>
<dbReference type="Pfam" id="PF01406">
    <property type="entry name" value="tRNA-synt_1e"/>
    <property type="match status" value="1"/>
</dbReference>
<dbReference type="InterPro" id="IPR009080">
    <property type="entry name" value="tRNAsynth_Ia_anticodon-bd"/>
</dbReference>
<feature type="short sequence motif" description="'HIGH' region" evidence="12">
    <location>
        <begin position="30"/>
        <end position="40"/>
    </location>
</feature>
<comment type="caution">
    <text evidence="14">The sequence shown here is derived from an EMBL/GenBank/DDBJ whole genome shotgun (WGS) entry which is preliminary data.</text>
</comment>
<dbReference type="Proteomes" id="UP000218327">
    <property type="component" value="Unassembled WGS sequence"/>
</dbReference>
<keyword evidence="9 12" id="KW-0067">ATP-binding</keyword>
<evidence type="ECO:0000256" key="4">
    <source>
        <dbReference type="ARBA" id="ARBA00022490"/>
    </source>
</evidence>